<protein>
    <submittedName>
        <fullName evidence="1">Uncharacterized protein</fullName>
    </submittedName>
</protein>
<evidence type="ECO:0000313" key="2">
    <source>
        <dbReference type="Proteomes" id="UP000073492"/>
    </source>
</evidence>
<dbReference type="EMBL" id="LFZO01000210">
    <property type="protein sequence ID" value="KXT11295.1"/>
    <property type="molecule type" value="Genomic_DNA"/>
</dbReference>
<evidence type="ECO:0000313" key="1">
    <source>
        <dbReference type="EMBL" id="KXT11295.1"/>
    </source>
</evidence>
<comment type="caution">
    <text evidence="1">The sequence shown here is derived from an EMBL/GenBank/DDBJ whole genome shotgun (WGS) entry which is preliminary data.</text>
</comment>
<proteinExistence type="predicted"/>
<dbReference type="OrthoDB" id="3797628at2759"/>
<dbReference type="AlphaFoldDB" id="A0A139I9M9"/>
<reference evidence="1 2" key="1">
    <citation type="submission" date="2015-07" db="EMBL/GenBank/DDBJ databases">
        <title>Comparative genomics of the Sigatoka disease complex on banana suggests a link between parallel evolutionary changes in Pseudocercospora fijiensis and Pseudocercospora eumusae and increased virulence on the banana host.</title>
        <authorList>
            <person name="Chang T.-C."/>
            <person name="Salvucci A."/>
            <person name="Crous P.W."/>
            <person name="Stergiopoulos I."/>
        </authorList>
    </citation>
    <scope>NUCLEOTIDE SEQUENCE [LARGE SCALE GENOMIC DNA]</scope>
    <source>
        <strain evidence="1 2">CBS 116634</strain>
    </source>
</reference>
<gene>
    <name evidence="1" type="ORF">AC579_1664</name>
</gene>
<dbReference type="Proteomes" id="UP000073492">
    <property type="component" value="Unassembled WGS sequence"/>
</dbReference>
<name>A0A139I9M9_9PEZI</name>
<feature type="non-terminal residue" evidence="1">
    <location>
        <position position="1"/>
    </location>
</feature>
<keyword evidence="2" id="KW-1185">Reference proteome</keyword>
<accession>A0A139I9M9</accession>
<sequence>AGGRPVSADWPMLELPSHLLSASEEREVHLPPLKHSAIVFPFNAVFIDAQTACFAFSLLHGASRVNWKLEICITSASCSTSFRPSYPPQKGAWELQRSIGAARKSCAACGLRDFGGAWADADSHIQIPATRRLHRAHPIAT</sequence>
<organism evidence="1 2">
    <name type="scientific">Pseudocercospora musae</name>
    <dbReference type="NCBI Taxonomy" id="113226"/>
    <lineage>
        <taxon>Eukaryota</taxon>
        <taxon>Fungi</taxon>
        <taxon>Dikarya</taxon>
        <taxon>Ascomycota</taxon>
        <taxon>Pezizomycotina</taxon>
        <taxon>Dothideomycetes</taxon>
        <taxon>Dothideomycetidae</taxon>
        <taxon>Mycosphaerellales</taxon>
        <taxon>Mycosphaerellaceae</taxon>
        <taxon>Pseudocercospora</taxon>
    </lineage>
</organism>